<reference evidence="2" key="2">
    <citation type="submission" date="2020-02" db="EMBL/GenBank/DDBJ databases">
        <authorList>
            <person name="Littmann E."/>
            <person name="Sorbara M."/>
        </authorList>
    </citation>
    <scope>NUCLEOTIDE SEQUENCE</scope>
    <source>
        <strain evidence="2">MSK.1.17</strain>
    </source>
</reference>
<dbReference type="EMBL" id="JAAITT010000041">
    <property type="protein sequence ID" value="NSJ51453.1"/>
    <property type="molecule type" value="Genomic_DNA"/>
</dbReference>
<dbReference type="EMBL" id="JAKNGE010000030">
    <property type="protein sequence ID" value="MCG4747921.1"/>
    <property type="molecule type" value="Genomic_DNA"/>
</dbReference>
<dbReference type="InterPro" id="IPR006439">
    <property type="entry name" value="HAD-SF_hydro_IA"/>
</dbReference>
<reference evidence="1" key="3">
    <citation type="submission" date="2022-01" db="EMBL/GenBank/DDBJ databases">
        <title>Collection of gut derived symbiotic bacterial strains cultured from healthy donors.</title>
        <authorList>
            <person name="Lin H."/>
            <person name="Kohout C."/>
            <person name="Waligurski E."/>
            <person name="Pamer E.G."/>
        </authorList>
    </citation>
    <scope>NUCLEOTIDE SEQUENCE</scope>
    <source>
        <strain evidence="1">DFI.6.55</strain>
    </source>
</reference>
<dbReference type="InterPro" id="IPR023214">
    <property type="entry name" value="HAD_sf"/>
</dbReference>
<accession>A0AAW5BUZ1</accession>
<evidence type="ECO:0000313" key="3">
    <source>
        <dbReference type="Proteomes" id="UP000669239"/>
    </source>
</evidence>
<dbReference type="InterPro" id="IPR036412">
    <property type="entry name" value="HAD-like_sf"/>
</dbReference>
<gene>
    <name evidence="2" type="ORF">G5B36_22470</name>
    <name evidence="1" type="ORF">L0N08_21070</name>
</gene>
<dbReference type="Proteomes" id="UP001299608">
    <property type="component" value="Unassembled WGS sequence"/>
</dbReference>
<dbReference type="PANTHER" id="PTHR43611:SF3">
    <property type="entry name" value="FLAVIN MONONUCLEOTIDE HYDROLASE 1, CHLOROPLATIC"/>
    <property type="match status" value="1"/>
</dbReference>
<dbReference type="SFLD" id="SFLDG01129">
    <property type="entry name" value="C1.5:_HAD__Beta-PGM__Phosphata"/>
    <property type="match status" value="1"/>
</dbReference>
<dbReference type="SUPFAM" id="SSF56784">
    <property type="entry name" value="HAD-like"/>
    <property type="match status" value="1"/>
</dbReference>
<evidence type="ECO:0000313" key="4">
    <source>
        <dbReference type="Proteomes" id="UP001299608"/>
    </source>
</evidence>
<dbReference type="Proteomes" id="UP000669239">
    <property type="component" value="Unassembled WGS sequence"/>
</dbReference>
<dbReference type="Gene3D" id="1.10.150.240">
    <property type="entry name" value="Putative phosphatase, domain 2"/>
    <property type="match status" value="1"/>
</dbReference>
<name>A0AAW5BUZ1_9FIRM</name>
<reference evidence="2 3" key="1">
    <citation type="journal article" date="2020" name="Cell Host Microbe">
        <title>Functional and Genomic Variation between Human-Derived Isolates of Lachnospiraceae Reveals Inter- and Intra-Species Diversity.</title>
        <authorList>
            <person name="Sorbara M.T."/>
            <person name="Littmann E.R."/>
            <person name="Fontana E."/>
            <person name="Moody T.U."/>
            <person name="Kohout C.E."/>
            <person name="Gjonbalaj M."/>
            <person name="Eaton V."/>
            <person name="Seok R."/>
            <person name="Leiner I.M."/>
            <person name="Pamer E.G."/>
        </authorList>
    </citation>
    <scope>NUCLEOTIDE SEQUENCE [LARGE SCALE GENOMIC DNA]</scope>
    <source>
        <strain evidence="2 3">MSK.1.17</strain>
    </source>
</reference>
<dbReference type="SFLD" id="SFLDS00003">
    <property type="entry name" value="Haloacid_Dehalogenase"/>
    <property type="match status" value="1"/>
</dbReference>
<sequence length="204" mass="23922">MIKNIVFDMGQVLVSYVGNLVCQIYIEDEQERKDVSTSVFASPEWVLLDMGVMPEEEALKKMQERLDTERKREQAEWCFWHWHEYNMKPKEGMEELVRWLKSMGYGIYLCSNASVRLLKCYKEVIPAIDCFDGILFSAEVQCLKPQKEMYGHLFDRFHLKPEECFFVDDLNLNIEGARRCGMEGYCFEDGDVGKLRTVLASLNR</sequence>
<dbReference type="CDD" id="cd02603">
    <property type="entry name" value="HAD_sEH-N_like"/>
    <property type="match status" value="1"/>
</dbReference>
<protein>
    <submittedName>
        <fullName evidence="1">HAD family phosphatase</fullName>
    </submittedName>
</protein>
<comment type="caution">
    <text evidence="1">The sequence shown here is derived from an EMBL/GenBank/DDBJ whole genome shotgun (WGS) entry which is preliminary data.</text>
</comment>
<dbReference type="NCBIfam" id="TIGR01509">
    <property type="entry name" value="HAD-SF-IA-v3"/>
    <property type="match status" value="1"/>
</dbReference>
<dbReference type="Gene3D" id="3.40.50.1000">
    <property type="entry name" value="HAD superfamily/HAD-like"/>
    <property type="match status" value="1"/>
</dbReference>
<keyword evidence="3" id="KW-1185">Reference proteome</keyword>
<dbReference type="GeneID" id="97208505"/>
<evidence type="ECO:0000313" key="2">
    <source>
        <dbReference type="EMBL" id="NSJ51453.1"/>
    </source>
</evidence>
<dbReference type="Pfam" id="PF00702">
    <property type="entry name" value="Hydrolase"/>
    <property type="match status" value="1"/>
</dbReference>
<organism evidence="1 4">
    <name type="scientific">Enterocloster aldenensis</name>
    <dbReference type="NCBI Taxonomy" id="358742"/>
    <lineage>
        <taxon>Bacteria</taxon>
        <taxon>Bacillati</taxon>
        <taxon>Bacillota</taxon>
        <taxon>Clostridia</taxon>
        <taxon>Lachnospirales</taxon>
        <taxon>Lachnospiraceae</taxon>
        <taxon>Enterocloster</taxon>
    </lineage>
</organism>
<dbReference type="AlphaFoldDB" id="A0AAW5BUZ1"/>
<evidence type="ECO:0000313" key="1">
    <source>
        <dbReference type="EMBL" id="MCG4747921.1"/>
    </source>
</evidence>
<dbReference type="PANTHER" id="PTHR43611">
    <property type="entry name" value="ALPHA-D-GLUCOSE 1-PHOSPHATE PHOSPHATASE"/>
    <property type="match status" value="1"/>
</dbReference>
<dbReference type="RefSeq" id="WP_165642854.1">
    <property type="nucleotide sequence ID" value="NZ_BAABZL010000001.1"/>
</dbReference>
<dbReference type="InterPro" id="IPR023198">
    <property type="entry name" value="PGP-like_dom2"/>
</dbReference>
<proteinExistence type="predicted"/>